<organism evidence="2 3">
    <name type="scientific">Deinococcus knuensis</name>
    <dbReference type="NCBI Taxonomy" id="1837380"/>
    <lineage>
        <taxon>Bacteria</taxon>
        <taxon>Thermotogati</taxon>
        <taxon>Deinococcota</taxon>
        <taxon>Deinococci</taxon>
        <taxon>Deinococcales</taxon>
        <taxon>Deinococcaceae</taxon>
        <taxon>Deinococcus</taxon>
    </lineage>
</organism>
<keyword evidence="3" id="KW-1185">Reference proteome</keyword>
<sequence>MRGAQDHARAGHLGHVDPGRQVGKFDLVAQGLFVHTVIVPAANAGSRRQVPRTASQFPARPARILRG</sequence>
<feature type="compositionally biased region" description="Basic and acidic residues" evidence="1">
    <location>
        <begin position="1"/>
        <end position="18"/>
    </location>
</feature>
<accession>A0ABQ2SIJ5</accession>
<reference evidence="3" key="1">
    <citation type="journal article" date="2019" name="Int. J. Syst. Evol. Microbiol.">
        <title>The Global Catalogue of Microorganisms (GCM) 10K type strain sequencing project: providing services to taxonomists for standard genome sequencing and annotation.</title>
        <authorList>
            <consortium name="The Broad Institute Genomics Platform"/>
            <consortium name="The Broad Institute Genome Sequencing Center for Infectious Disease"/>
            <person name="Wu L."/>
            <person name="Ma J."/>
        </authorList>
    </citation>
    <scope>NUCLEOTIDE SEQUENCE [LARGE SCALE GENOMIC DNA]</scope>
    <source>
        <strain evidence="3">JCM 31406</strain>
    </source>
</reference>
<feature type="region of interest" description="Disordered" evidence="1">
    <location>
        <begin position="1"/>
        <end position="20"/>
    </location>
</feature>
<dbReference type="Proteomes" id="UP000620633">
    <property type="component" value="Unassembled WGS sequence"/>
</dbReference>
<evidence type="ECO:0000256" key="1">
    <source>
        <dbReference type="SAM" id="MobiDB-lite"/>
    </source>
</evidence>
<evidence type="ECO:0000313" key="3">
    <source>
        <dbReference type="Proteomes" id="UP000620633"/>
    </source>
</evidence>
<dbReference type="EMBL" id="BMQO01000011">
    <property type="protein sequence ID" value="GGS31020.1"/>
    <property type="molecule type" value="Genomic_DNA"/>
</dbReference>
<gene>
    <name evidence="2" type="ORF">GCM10008961_23480</name>
</gene>
<evidence type="ECO:0000313" key="2">
    <source>
        <dbReference type="EMBL" id="GGS31020.1"/>
    </source>
</evidence>
<evidence type="ECO:0008006" key="4">
    <source>
        <dbReference type="Google" id="ProtNLM"/>
    </source>
</evidence>
<comment type="caution">
    <text evidence="2">The sequence shown here is derived from an EMBL/GenBank/DDBJ whole genome shotgun (WGS) entry which is preliminary data.</text>
</comment>
<proteinExistence type="predicted"/>
<feature type="region of interest" description="Disordered" evidence="1">
    <location>
        <begin position="45"/>
        <end position="67"/>
    </location>
</feature>
<protein>
    <recommendedName>
        <fullName evidence="4">Transposase</fullName>
    </recommendedName>
</protein>
<name>A0ABQ2SIJ5_9DEIO</name>